<dbReference type="EMBL" id="LR593887">
    <property type="protein sequence ID" value="VTS07083.1"/>
    <property type="molecule type" value="Genomic_DNA"/>
</dbReference>
<sequence length="126" mass="13365">MANPATGSSTSQELQKQINPLAVTSFVLACIALFLALLGALYAGNQTRVNNVHGVIRALVVLVTYLGPIAMGIGAMYYGNQALEQIESNRQTQRGDGFGVFAALMGMLTVVIAGCETFAFVIWPLL</sequence>
<reference evidence="2" key="1">
    <citation type="submission" date="2019-04" db="EMBL/GenBank/DDBJ databases">
        <authorList>
            <consortium name="Science for Life Laboratories"/>
        </authorList>
    </citation>
    <scope>NUCLEOTIDE SEQUENCE</scope>
    <source>
        <strain evidence="2">MBLW1</strain>
    </source>
</reference>
<feature type="transmembrane region" description="Helical" evidence="1">
    <location>
        <begin position="98"/>
        <end position="123"/>
    </location>
</feature>
<dbReference type="RefSeq" id="WP_162659886.1">
    <property type="nucleotide sequence ID" value="NZ_LR593887.1"/>
</dbReference>
<feature type="transmembrane region" description="Helical" evidence="1">
    <location>
        <begin position="55"/>
        <end position="78"/>
    </location>
</feature>
<dbReference type="InParanoid" id="A0A6C2YVG5"/>
<accession>A0A6C2YVG5</accession>
<dbReference type="AlphaFoldDB" id="A0A6C2YVG5"/>
<gene>
    <name evidence="2" type="ORF">GMBLW1_43310</name>
</gene>
<name>A0A6C2YVG5_9BACT</name>
<protein>
    <submittedName>
        <fullName evidence="2">Uncharacterized protein</fullName>
    </submittedName>
</protein>
<keyword evidence="3" id="KW-1185">Reference proteome</keyword>
<dbReference type="KEGG" id="tim:GMBLW1_43310"/>
<feature type="transmembrane region" description="Helical" evidence="1">
    <location>
        <begin position="21"/>
        <end position="43"/>
    </location>
</feature>
<evidence type="ECO:0000313" key="3">
    <source>
        <dbReference type="Proteomes" id="UP000464378"/>
    </source>
</evidence>
<keyword evidence="1" id="KW-0472">Membrane</keyword>
<keyword evidence="1" id="KW-0812">Transmembrane</keyword>
<evidence type="ECO:0000256" key="1">
    <source>
        <dbReference type="SAM" id="Phobius"/>
    </source>
</evidence>
<keyword evidence="1" id="KW-1133">Transmembrane helix</keyword>
<evidence type="ECO:0000313" key="2">
    <source>
        <dbReference type="EMBL" id="VIP04862.1"/>
    </source>
</evidence>
<dbReference type="Proteomes" id="UP000464378">
    <property type="component" value="Chromosome"/>
</dbReference>
<proteinExistence type="predicted"/>
<organism evidence="2">
    <name type="scientific">Tuwongella immobilis</name>
    <dbReference type="NCBI Taxonomy" id="692036"/>
    <lineage>
        <taxon>Bacteria</taxon>
        <taxon>Pseudomonadati</taxon>
        <taxon>Planctomycetota</taxon>
        <taxon>Planctomycetia</taxon>
        <taxon>Gemmatales</taxon>
        <taxon>Gemmataceae</taxon>
        <taxon>Tuwongella</taxon>
    </lineage>
</organism>
<dbReference type="EMBL" id="LR586016">
    <property type="protein sequence ID" value="VIP04862.1"/>
    <property type="molecule type" value="Genomic_DNA"/>
</dbReference>